<name>A0A8S2YMK8_9BILA</name>
<protein>
    <submittedName>
        <fullName evidence="2">Uncharacterized protein</fullName>
    </submittedName>
</protein>
<dbReference type="Proteomes" id="UP000681967">
    <property type="component" value="Unassembled WGS sequence"/>
</dbReference>
<reference evidence="2" key="1">
    <citation type="submission" date="2021-02" db="EMBL/GenBank/DDBJ databases">
        <authorList>
            <person name="Nowell W R."/>
        </authorList>
    </citation>
    <scope>NUCLEOTIDE SEQUENCE</scope>
</reference>
<dbReference type="EMBL" id="CAJOBJ010203391">
    <property type="protein sequence ID" value="CAF4989767.1"/>
    <property type="molecule type" value="Genomic_DNA"/>
</dbReference>
<dbReference type="AlphaFoldDB" id="A0A8S2YMK8"/>
<feature type="non-terminal residue" evidence="2">
    <location>
        <position position="125"/>
    </location>
</feature>
<evidence type="ECO:0000313" key="3">
    <source>
        <dbReference type="EMBL" id="CAF4989767.1"/>
    </source>
</evidence>
<feature type="region of interest" description="Disordered" evidence="1">
    <location>
        <begin position="1"/>
        <end position="28"/>
    </location>
</feature>
<proteinExistence type="predicted"/>
<sequence>MTTSIQKMQSQDFHHSSTNPFVESPHLFPNNLQSQLNMLYALTQQQLSASSSPDSKIKRVKKSMPLPHEPPTQVPLISATDSSYSNSINDRDMVKVVTTAGTQCIDKEFLTQLLTRKNVIPARKR</sequence>
<comment type="caution">
    <text evidence="2">The sequence shown here is derived from an EMBL/GenBank/DDBJ whole genome shotgun (WGS) entry which is preliminary data.</text>
</comment>
<evidence type="ECO:0000256" key="1">
    <source>
        <dbReference type="SAM" id="MobiDB-lite"/>
    </source>
</evidence>
<feature type="compositionally biased region" description="Polar residues" evidence="1">
    <location>
        <begin position="1"/>
        <end position="21"/>
    </location>
</feature>
<gene>
    <name evidence="2" type="ORF">BYL167_LOCUS38738</name>
    <name evidence="3" type="ORF">GIL414_LOCUS56555</name>
</gene>
<feature type="region of interest" description="Disordered" evidence="1">
    <location>
        <begin position="47"/>
        <end position="82"/>
    </location>
</feature>
<accession>A0A8S2YMK8</accession>
<evidence type="ECO:0000313" key="2">
    <source>
        <dbReference type="EMBL" id="CAF4566809.1"/>
    </source>
</evidence>
<evidence type="ECO:0000313" key="4">
    <source>
        <dbReference type="Proteomes" id="UP000681967"/>
    </source>
</evidence>
<dbReference type="Proteomes" id="UP000681720">
    <property type="component" value="Unassembled WGS sequence"/>
</dbReference>
<dbReference type="EMBL" id="CAJOBH010091356">
    <property type="protein sequence ID" value="CAF4566809.1"/>
    <property type="molecule type" value="Genomic_DNA"/>
</dbReference>
<organism evidence="2 4">
    <name type="scientific">Rotaria magnacalcarata</name>
    <dbReference type="NCBI Taxonomy" id="392030"/>
    <lineage>
        <taxon>Eukaryota</taxon>
        <taxon>Metazoa</taxon>
        <taxon>Spiralia</taxon>
        <taxon>Gnathifera</taxon>
        <taxon>Rotifera</taxon>
        <taxon>Eurotatoria</taxon>
        <taxon>Bdelloidea</taxon>
        <taxon>Philodinida</taxon>
        <taxon>Philodinidae</taxon>
        <taxon>Rotaria</taxon>
    </lineage>
</organism>